<dbReference type="InterPro" id="IPR012340">
    <property type="entry name" value="NA-bd_OB-fold"/>
</dbReference>
<dbReference type="Pfam" id="PF00313">
    <property type="entry name" value="CSD"/>
    <property type="match status" value="1"/>
</dbReference>
<keyword evidence="3" id="KW-1185">Reference proteome</keyword>
<dbReference type="InterPro" id="IPR011129">
    <property type="entry name" value="CSD"/>
</dbReference>
<feature type="domain" description="CSD" evidence="1">
    <location>
        <begin position="825"/>
        <end position="891"/>
    </location>
</feature>
<evidence type="ECO:0000259" key="1">
    <source>
        <dbReference type="PROSITE" id="PS51857"/>
    </source>
</evidence>
<dbReference type="Proteomes" id="UP001216907">
    <property type="component" value="Unassembled WGS sequence"/>
</dbReference>
<reference evidence="2 3" key="1">
    <citation type="submission" date="2023-03" db="EMBL/GenBank/DDBJ databases">
        <title>Paludisphaera mucosa sp. nov. a novel planctomycete from northern fen.</title>
        <authorList>
            <person name="Ivanova A."/>
        </authorList>
    </citation>
    <scope>NUCLEOTIDE SEQUENCE [LARGE SCALE GENOMIC DNA]</scope>
    <source>
        <strain evidence="2 3">Pla2</strain>
    </source>
</reference>
<organism evidence="2 3">
    <name type="scientific">Paludisphaera mucosa</name>
    <dbReference type="NCBI Taxonomy" id="3030827"/>
    <lineage>
        <taxon>Bacteria</taxon>
        <taxon>Pseudomonadati</taxon>
        <taxon>Planctomycetota</taxon>
        <taxon>Planctomycetia</taxon>
        <taxon>Isosphaerales</taxon>
        <taxon>Isosphaeraceae</taxon>
        <taxon>Paludisphaera</taxon>
    </lineage>
</organism>
<dbReference type="EMBL" id="JARRAG010000005">
    <property type="protein sequence ID" value="MDG3008312.1"/>
    <property type="molecule type" value="Genomic_DNA"/>
</dbReference>
<sequence length="892" mass="102542">MEPIDVAFEKFQTIVDDELPRYVDTLVTEADVRLKLIDRVFIEVLGWPREAIFLESDAGKKFIDYLCKTDGLNRLVIEAKRDERDLGIKADHAGRYFKLNGSVFSSPDFQEGLNQAILYCGFRSAELACVTNGRQWVVFRGRGSEGRDVEEGQACVFGSLESVRTRFTLFYDLLSYEAVRGLRYKAEFQAAGNQPLCPSNFRSPIRKPDSRTTPEYDKLYDDIDKIMMLFFRDLKGEDDAEMRRRCFVTTDESIHAEESIARISTELRNKVQTIKTSDSRAETHAITKTVERVKGGGREFIVLVGTKGAGKSTFIERFFKDILPSKIRDDCRIIKVDLSKSEGEEKTVVAWLDQHLLVETERAVFGDKHPTYDQLRGIYNEEYERWRDGPFEGLYTRDYNQFRDKFGEHINNRREQRPHEYLENLLHRIVHSDRKAPCLIFDNTDHFDIDFQDRVFQYARSIYENILCLVLVPITDKTSWQLTRQGAIHSFFYESFFLPTPSPDVVLKKRVDYIGEITQTEKKATKGTGYLWNKHRLEVENLEMFTSSVQTVFINTGEVAKWIGNLANQDIRRCLELTRWIITSSHIKVKELLSASITHTSMEVHPDNVKSAIIRGKYDIYPSSAVNEFVHNVFALESQLDTSPLLALRILKFLEDTCSQLSGSDSRYVELEAIKKFFLDMGFDERAVTQLLAAMLRIGFVLGYDPTISKIEKTSKLEIAPSGRQHLSWALGDWIYIEAMMEVTPLLSEEVHREIGDFIKVELPYARRRALKAFVSYLLTEDAKYTRLPDHPRYASQGTVQTRLEEQLAKLSKPMSQVTSSRYGRPFGRVVSWDAERAFGFIEQDGQATELLFVHITNLIGDLQSLAVGTMVEFDIGPGKQNKPRAFDVVPL</sequence>
<dbReference type="InterPro" id="IPR002059">
    <property type="entry name" value="CSP_DNA-bd"/>
</dbReference>
<accession>A0ABT6FL81</accession>
<dbReference type="Gene3D" id="3.40.50.300">
    <property type="entry name" value="P-loop containing nucleotide triphosphate hydrolases"/>
    <property type="match status" value="1"/>
</dbReference>
<dbReference type="Gene3D" id="2.40.50.140">
    <property type="entry name" value="Nucleic acid-binding proteins"/>
    <property type="match status" value="1"/>
</dbReference>
<dbReference type="Pfam" id="PF13401">
    <property type="entry name" value="AAA_22"/>
    <property type="match status" value="1"/>
</dbReference>
<dbReference type="PROSITE" id="PS51857">
    <property type="entry name" value="CSD_2"/>
    <property type="match status" value="1"/>
</dbReference>
<dbReference type="SUPFAM" id="SSF52540">
    <property type="entry name" value="P-loop containing nucleoside triphosphate hydrolases"/>
    <property type="match status" value="1"/>
</dbReference>
<dbReference type="InterPro" id="IPR027417">
    <property type="entry name" value="P-loop_NTPase"/>
</dbReference>
<dbReference type="InterPro" id="IPR049945">
    <property type="entry name" value="AAA_22"/>
</dbReference>
<proteinExistence type="predicted"/>
<dbReference type="SUPFAM" id="SSF50249">
    <property type="entry name" value="Nucleic acid-binding proteins"/>
    <property type="match status" value="1"/>
</dbReference>
<evidence type="ECO:0000313" key="2">
    <source>
        <dbReference type="EMBL" id="MDG3008312.1"/>
    </source>
</evidence>
<evidence type="ECO:0000313" key="3">
    <source>
        <dbReference type="Proteomes" id="UP001216907"/>
    </source>
</evidence>
<comment type="caution">
    <text evidence="2">The sequence shown here is derived from an EMBL/GenBank/DDBJ whole genome shotgun (WGS) entry which is preliminary data.</text>
</comment>
<gene>
    <name evidence="2" type="ORF">PZE19_31475</name>
</gene>
<name>A0ABT6FL81_9BACT</name>
<protein>
    <submittedName>
        <fullName evidence="2">Cold shock domain-containing protein</fullName>
    </submittedName>
</protein>
<dbReference type="RefSeq" id="WP_277864638.1">
    <property type="nucleotide sequence ID" value="NZ_JARRAG010000005.1"/>
</dbReference>
<dbReference type="SMART" id="SM00357">
    <property type="entry name" value="CSP"/>
    <property type="match status" value="1"/>
</dbReference>